<evidence type="ECO:0000313" key="5">
    <source>
        <dbReference type="Proteomes" id="UP000037939"/>
    </source>
</evidence>
<protein>
    <submittedName>
        <fullName evidence="4">HTH-type transcriptional regulator CdhR</fullName>
    </submittedName>
</protein>
<gene>
    <name evidence="4" type="primary">cdhR_2</name>
    <name evidence="4" type="ORF">WG78_05275</name>
</gene>
<dbReference type="PROSITE" id="PS01124">
    <property type="entry name" value="HTH_ARAC_FAMILY_2"/>
    <property type="match status" value="1"/>
</dbReference>
<dbReference type="InterPro" id="IPR009057">
    <property type="entry name" value="Homeodomain-like_sf"/>
</dbReference>
<dbReference type="InterPro" id="IPR052158">
    <property type="entry name" value="INH-QAR"/>
</dbReference>
<dbReference type="Proteomes" id="UP000037939">
    <property type="component" value="Unassembled WGS sequence"/>
</dbReference>
<dbReference type="InterPro" id="IPR018060">
    <property type="entry name" value="HTH_AraC"/>
</dbReference>
<dbReference type="GO" id="GO:0003700">
    <property type="term" value="F:DNA-binding transcription factor activity"/>
    <property type="evidence" value="ECO:0007669"/>
    <property type="project" value="InterPro"/>
</dbReference>
<evidence type="ECO:0000256" key="2">
    <source>
        <dbReference type="ARBA" id="ARBA00023163"/>
    </source>
</evidence>
<proteinExistence type="predicted"/>
<dbReference type="OrthoDB" id="9794896at2"/>
<keyword evidence="1" id="KW-0805">Transcription regulation</keyword>
<organism evidence="4 5">
    <name type="scientific">Amantichitinum ursilacus</name>
    <dbReference type="NCBI Taxonomy" id="857265"/>
    <lineage>
        <taxon>Bacteria</taxon>
        <taxon>Pseudomonadati</taxon>
        <taxon>Pseudomonadota</taxon>
        <taxon>Betaproteobacteria</taxon>
        <taxon>Neisseriales</taxon>
        <taxon>Chitinibacteraceae</taxon>
        <taxon>Amantichitinum</taxon>
    </lineage>
</organism>
<dbReference type="InterPro" id="IPR029062">
    <property type="entry name" value="Class_I_gatase-like"/>
</dbReference>
<sequence>MQPSPLDVWLVVSDDLLLLDLAGPAEALRMAGAEHFRLHFIGPNPTAHTLMGLTVANLQPLPQQIDGPALIIMPGHEPDHANPHHAAIVRWLRHIMLQPELELATVCAGALYAAQAGLLDGLRCTTHFAHLAELQAYAPTAQIEANRVFVQDGRIWTSAGITAGIDLALQLIASKVSPQVAADVARRLVVYFRRGGDDPQLSAWFMYRNHMHPLVHRVQERLALELAGEWSLEKMAQIAHVSPRHLTRLFRENAQITPNEYLRALRVAQAQTLLADSRLPLERVAEMAGFGSARDLRRVLAQARAAH</sequence>
<dbReference type="SMART" id="SM00342">
    <property type="entry name" value="HTH_ARAC"/>
    <property type="match status" value="1"/>
</dbReference>
<keyword evidence="5" id="KW-1185">Reference proteome</keyword>
<dbReference type="STRING" id="857265.WG78_05275"/>
<accession>A0A0N0GPQ7</accession>
<dbReference type="PATRIC" id="fig|857265.3.peg.1079"/>
<dbReference type="Gene3D" id="1.10.10.60">
    <property type="entry name" value="Homeodomain-like"/>
    <property type="match status" value="1"/>
</dbReference>
<dbReference type="InterPro" id="IPR002818">
    <property type="entry name" value="DJ-1/PfpI"/>
</dbReference>
<dbReference type="PANTHER" id="PTHR43130:SF3">
    <property type="entry name" value="HTH-TYPE TRANSCRIPTIONAL REGULATOR RV1931C"/>
    <property type="match status" value="1"/>
</dbReference>
<dbReference type="RefSeq" id="WP_053936746.1">
    <property type="nucleotide sequence ID" value="NZ_LAQT01000003.1"/>
</dbReference>
<dbReference type="SUPFAM" id="SSF46689">
    <property type="entry name" value="Homeodomain-like"/>
    <property type="match status" value="1"/>
</dbReference>
<evidence type="ECO:0000259" key="3">
    <source>
        <dbReference type="PROSITE" id="PS01124"/>
    </source>
</evidence>
<dbReference type="PANTHER" id="PTHR43130">
    <property type="entry name" value="ARAC-FAMILY TRANSCRIPTIONAL REGULATOR"/>
    <property type="match status" value="1"/>
</dbReference>
<comment type="caution">
    <text evidence="4">The sequence shown here is derived from an EMBL/GenBank/DDBJ whole genome shotgun (WGS) entry which is preliminary data.</text>
</comment>
<dbReference type="Pfam" id="PF01965">
    <property type="entry name" value="DJ-1_PfpI"/>
    <property type="match status" value="1"/>
</dbReference>
<evidence type="ECO:0000313" key="4">
    <source>
        <dbReference type="EMBL" id="KPC54034.1"/>
    </source>
</evidence>
<dbReference type="Pfam" id="PF12833">
    <property type="entry name" value="HTH_18"/>
    <property type="match status" value="1"/>
</dbReference>
<reference evidence="4 5" key="1">
    <citation type="submission" date="2015-07" db="EMBL/GenBank/DDBJ databases">
        <title>Draft genome sequence of the Amantichitinum ursilacus IGB-41, a new chitin-degrading bacterium.</title>
        <authorList>
            <person name="Kirstahler P."/>
            <person name="Guenther M."/>
            <person name="Grumaz C."/>
            <person name="Rupp S."/>
            <person name="Zibek S."/>
            <person name="Sohn K."/>
        </authorList>
    </citation>
    <scope>NUCLEOTIDE SEQUENCE [LARGE SCALE GENOMIC DNA]</scope>
    <source>
        <strain evidence="4 5">IGB-41</strain>
    </source>
</reference>
<dbReference type="EMBL" id="LAQT01000003">
    <property type="protein sequence ID" value="KPC54034.1"/>
    <property type="molecule type" value="Genomic_DNA"/>
</dbReference>
<feature type="domain" description="HTH araC/xylS-type" evidence="3">
    <location>
        <begin position="216"/>
        <end position="307"/>
    </location>
</feature>
<name>A0A0N0GPQ7_9NEIS</name>
<evidence type="ECO:0000256" key="1">
    <source>
        <dbReference type="ARBA" id="ARBA00023015"/>
    </source>
</evidence>
<dbReference type="GO" id="GO:0043565">
    <property type="term" value="F:sequence-specific DNA binding"/>
    <property type="evidence" value="ECO:0007669"/>
    <property type="project" value="InterPro"/>
</dbReference>
<dbReference type="AlphaFoldDB" id="A0A0N0GPQ7"/>
<keyword evidence="2" id="KW-0804">Transcription</keyword>
<dbReference type="SUPFAM" id="SSF52317">
    <property type="entry name" value="Class I glutamine amidotransferase-like"/>
    <property type="match status" value="1"/>
</dbReference>
<dbReference type="Gene3D" id="3.40.50.880">
    <property type="match status" value="1"/>
</dbReference>